<evidence type="ECO:0000313" key="1">
    <source>
        <dbReference type="EMBL" id="CAL1687047.1"/>
    </source>
</evidence>
<gene>
    <name evidence="1" type="ORF">LPLAT_LOCUS12324</name>
</gene>
<dbReference type="EMBL" id="OZ034830">
    <property type="protein sequence ID" value="CAL1687047.1"/>
    <property type="molecule type" value="Genomic_DNA"/>
</dbReference>
<keyword evidence="2" id="KW-1185">Reference proteome</keyword>
<name>A0AAV2P3D3_9HYME</name>
<evidence type="ECO:0000313" key="2">
    <source>
        <dbReference type="Proteomes" id="UP001497644"/>
    </source>
</evidence>
<dbReference type="Proteomes" id="UP001497644">
    <property type="component" value="Chromosome 7"/>
</dbReference>
<accession>A0AAV2P3D3</accession>
<protein>
    <submittedName>
        <fullName evidence="1">Uncharacterized protein</fullName>
    </submittedName>
</protein>
<organism evidence="1 2">
    <name type="scientific">Lasius platythorax</name>
    <dbReference type="NCBI Taxonomy" id="488582"/>
    <lineage>
        <taxon>Eukaryota</taxon>
        <taxon>Metazoa</taxon>
        <taxon>Ecdysozoa</taxon>
        <taxon>Arthropoda</taxon>
        <taxon>Hexapoda</taxon>
        <taxon>Insecta</taxon>
        <taxon>Pterygota</taxon>
        <taxon>Neoptera</taxon>
        <taxon>Endopterygota</taxon>
        <taxon>Hymenoptera</taxon>
        <taxon>Apocrita</taxon>
        <taxon>Aculeata</taxon>
        <taxon>Formicoidea</taxon>
        <taxon>Formicidae</taxon>
        <taxon>Formicinae</taxon>
        <taxon>Lasius</taxon>
        <taxon>Lasius</taxon>
    </lineage>
</organism>
<reference evidence="1" key="1">
    <citation type="submission" date="2024-04" db="EMBL/GenBank/DDBJ databases">
        <authorList>
            <consortium name="Molecular Ecology Group"/>
        </authorList>
    </citation>
    <scope>NUCLEOTIDE SEQUENCE</scope>
</reference>
<proteinExistence type="predicted"/>
<sequence length="148" mass="16110">MGLREPAFVVPEDHITVHYRARCGCGGSLVGRINAARSIGIGRRNAALYHFAAMAMYSLGRVVPSAVGGPCTTVCIWSALCTQSCTGCECNKRPIRSVLLKLWLTHTGRTSSQGMRFASFKTRKKKEKAFLLHLSPLLAGMEEVTTIP</sequence>
<dbReference type="AlphaFoldDB" id="A0AAV2P3D3"/>